<gene>
    <name evidence="2" type="ORF">EHAR0213_LOCUS6965</name>
</gene>
<dbReference type="AlphaFoldDB" id="A0A7S3N926"/>
<dbReference type="Pfam" id="PF01852">
    <property type="entry name" value="START"/>
    <property type="match status" value="1"/>
</dbReference>
<sequence length="201" mass="23761">MLESEHDTADFHEVFSDHDKHNMKIYRKDSNSDEQPVFRLTMEVEGVAPFQIASLFSDENIKEEPDWCENCISCECIFEDKHCNIYRTLIDCEFLSNREFIDRKYWKHDPLTDSYYVMFVSADDHPDVMRDYPENDNVVRGKNYQSSYILRPLDDGRTGTKFLLINQSEFGGSVPNWIVKRFTTKPLSKFMMEIINRAKLV</sequence>
<dbReference type="InterPro" id="IPR002913">
    <property type="entry name" value="START_lipid-bd_dom"/>
</dbReference>
<dbReference type="Gene3D" id="3.30.530.20">
    <property type="match status" value="1"/>
</dbReference>
<reference evidence="2" key="1">
    <citation type="submission" date="2021-01" db="EMBL/GenBank/DDBJ databases">
        <authorList>
            <person name="Corre E."/>
            <person name="Pelletier E."/>
            <person name="Niang G."/>
            <person name="Scheremetjew M."/>
            <person name="Finn R."/>
            <person name="Kale V."/>
            <person name="Holt S."/>
            <person name="Cochrane G."/>
            <person name="Meng A."/>
            <person name="Brown T."/>
            <person name="Cohen L."/>
        </authorList>
    </citation>
    <scope>NUCLEOTIDE SEQUENCE</scope>
    <source>
        <strain evidence="2">FSP1.4</strain>
    </source>
</reference>
<name>A0A7S3N926_9SPIT</name>
<dbReference type="CDD" id="cd00177">
    <property type="entry name" value="START"/>
    <property type="match status" value="1"/>
</dbReference>
<dbReference type="InterPro" id="IPR023393">
    <property type="entry name" value="START-like_dom_sf"/>
</dbReference>
<dbReference type="InterPro" id="IPR051213">
    <property type="entry name" value="START_lipid_transfer"/>
</dbReference>
<feature type="domain" description="START" evidence="1">
    <location>
        <begin position="1"/>
        <end position="201"/>
    </location>
</feature>
<evidence type="ECO:0000313" key="2">
    <source>
        <dbReference type="EMBL" id="CAE0348054.1"/>
    </source>
</evidence>
<dbReference type="SUPFAM" id="SSF55961">
    <property type="entry name" value="Bet v1-like"/>
    <property type="match status" value="1"/>
</dbReference>
<accession>A0A7S3N926</accession>
<dbReference type="PANTHER" id="PTHR19308:SF14">
    <property type="entry name" value="START DOMAIN-CONTAINING PROTEIN"/>
    <property type="match status" value="1"/>
</dbReference>
<organism evidence="2">
    <name type="scientific">Euplotes harpa</name>
    <dbReference type="NCBI Taxonomy" id="151035"/>
    <lineage>
        <taxon>Eukaryota</taxon>
        <taxon>Sar</taxon>
        <taxon>Alveolata</taxon>
        <taxon>Ciliophora</taxon>
        <taxon>Intramacronucleata</taxon>
        <taxon>Spirotrichea</taxon>
        <taxon>Hypotrichia</taxon>
        <taxon>Euplotida</taxon>
        <taxon>Euplotidae</taxon>
        <taxon>Euplotes</taxon>
    </lineage>
</organism>
<dbReference type="PROSITE" id="PS50848">
    <property type="entry name" value="START"/>
    <property type="match status" value="1"/>
</dbReference>
<dbReference type="GO" id="GO:0008289">
    <property type="term" value="F:lipid binding"/>
    <property type="evidence" value="ECO:0007669"/>
    <property type="project" value="InterPro"/>
</dbReference>
<dbReference type="PANTHER" id="PTHR19308">
    <property type="entry name" value="PHOSPHATIDYLCHOLINE TRANSFER PROTEIN"/>
    <property type="match status" value="1"/>
</dbReference>
<protein>
    <recommendedName>
        <fullName evidence="1">START domain-containing protein</fullName>
    </recommendedName>
</protein>
<dbReference type="EMBL" id="HBII01016424">
    <property type="protein sequence ID" value="CAE0348054.1"/>
    <property type="molecule type" value="Transcribed_RNA"/>
</dbReference>
<proteinExistence type="predicted"/>
<evidence type="ECO:0000259" key="1">
    <source>
        <dbReference type="PROSITE" id="PS50848"/>
    </source>
</evidence>
<dbReference type="GO" id="GO:0005737">
    <property type="term" value="C:cytoplasm"/>
    <property type="evidence" value="ECO:0007669"/>
    <property type="project" value="UniProtKB-ARBA"/>
</dbReference>